<keyword evidence="1" id="KW-0812">Transmembrane</keyword>
<feature type="transmembrane region" description="Helical" evidence="1">
    <location>
        <begin position="129"/>
        <end position="154"/>
    </location>
</feature>
<name>A0A1X1XD66_9MYCO</name>
<evidence type="ECO:0000256" key="1">
    <source>
        <dbReference type="SAM" id="Phobius"/>
    </source>
</evidence>
<feature type="transmembrane region" description="Helical" evidence="1">
    <location>
        <begin position="97"/>
        <end position="117"/>
    </location>
</feature>
<dbReference type="AlphaFoldDB" id="A0A1X1XD66"/>
<sequence length="167" mass="18261">MAMFASGMTVFTAYFYTPYIKIRGKIYAFHIDDSRPDPSSGASPAPANDEPSYDPAQDAYRALGGTTASKMWWLMIFAMALCVLGVAEYFHFRDSLWSAVSAAAVVVVVAALFGYAVDASPGYPIARGQYLQFAIVSVITAGVFTIFYLCGYFAGKRWPLHRAESSE</sequence>
<feature type="transmembrane region" description="Helical" evidence="1">
    <location>
        <begin position="71"/>
        <end position="90"/>
    </location>
</feature>
<accession>A0A1X1XD66</accession>
<gene>
    <name evidence="2" type="ORF">AWC14_16450</name>
</gene>
<reference evidence="2 3" key="1">
    <citation type="submission" date="2016-01" db="EMBL/GenBank/DDBJ databases">
        <title>The new phylogeny of the genus Mycobacterium.</title>
        <authorList>
            <person name="Tarcisio F."/>
            <person name="Conor M."/>
            <person name="Antonella G."/>
            <person name="Elisabetta G."/>
            <person name="Giulia F.S."/>
            <person name="Sara T."/>
            <person name="Anna F."/>
            <person name="Clotilde B."/>
            <person name="Roberto B."/>
            <person name="Veronica D.S."/>
            <person name="Fabio R."/>
            <person name="Monica P."/>
            <person name="Olivier J."/>
            <person name="Enrico T."/>
            <person name="Nicola S."/>
        </authorList>
    </citation>
    <scope>NUCLEOTIDE SEQUENCE [LARGE SCALE GENOMIC DNA]</scope>
    <source>
        <strain evidence="2 3">DSM 45166</strain>
    </source>
</reference>
<dbReference type="EMBL" id="LQPE01000172">
    <property type="protein sequence ID" value="ORV96851.1"/>
    <property type="molecule type" value="Genomic_DNA"/>
</dbReference>
<evidence type="ECO:0000313" key="2">
    <source>
        <dbReference type="EMBL" id="ORV96851.1"/>
    </source>
</evidence>
<organism evidence="2 3">
    <name type="scientific">Mycobacterium kyorinense</name>
    <dbReference type="NCBI Taxonomy" id="487514"/>
    <lineage>
        <taxon>Bacteria</taxon>
        <taxon>Bacillati</taxon>
        <taxon>Actinomycetota</taxon>
        <taxon>Actinomycetes</taxon>
        <taxon>Mycobacteriales</taxon>
        <taxon>Mycobacteriaceae</taxon>
        <taxon>Mycobacterium</taxon>
    </lineage>
</organism>
<keyword evidence="1" id="KW-1133">Transmembrane helix</keyword>
<keyword evidence="1" id="KW-0472">Membrane</keyword>
<keyword evidence="3" id="KW-1185">Reference proteome</keyword>
<dbReference type="Proteomes" id="UP000193487">
    <property type="component" value="Unassembled WGS sequence"/>
</dbReference>
<comment type="caution">
    <text evidence="2">The sequence shown here is derived from an EMBL/GenBank/DDBJ whole genome shotgun (WGS) entry which is preliminary data.</text>
</comment>
<protein>
    <submittedName>
        <fullName evidence="2">Uncharacterized protein</fullName>
    </submittedName>
</protein>
<evidence type="ECO:0000313" key="3">
    <source>
        <dbReference type="Proteomes" id="UP000193487"/>
    </source>
</evidence>
<proteinExistence type="predicted"/>